<dbReference type="AlphaFoldDB" id="A0A4R7ZFN4"/>
<dbReference type="EMBL" id="SODF01000003">
    <property type="protein sequence ID" value="TDW15048.1"/>
    <property type="molecule type" value="Genomic_DNA"/>
</dbReference>
<dbReference type="Proteomes" id="UP000295447">
    <property type="component" value="Unassembled WGS sequence"/>
</dbReference>
<evidence type="ECO:0000313" key="4">
    <source>
        <dbReference type="Proteomes" id="UP000295447"/>
    </source>
</evidence>
<keyword evidence="2" id="KW-0472">Membrane</keyword>
<accession>A0A4R7ZFN4</accession>
<evidence type="ECO:0000256" key="1">
    <source>
        <dbReference type="SAM" id="MobiDB-lite"/>
    </source>
</evidence>
<keyword evidence="4" id="KW-1185">Reference proteome</keyword>
<proteinExistence type="predicted"/>
<gene>
    <name evidence="3" type="ORF">EV650_6528</name>
</gene>
<keyword evidence="2" id="KW-1133">Transmembrane helix</keyword>
<evidence type="ECO:0000313" key="3">
    <source>
        <dbReference type="EMBL" id="TDW15048.1"/>
    </source>
</evidence>
<feature type="region of interest" description="Disordered" evidence="1">
    <location>
        <begin position="390"/>
        <end position="419"/>
    </location>
</feature>
<name>A0A4R7ZFN4_9ACTN</name>
<sequence>MPDPIVDELRRLAGPELYRRNAFRISGLLADVDGRTTRQVSQRLRAALEMGADIDLGTATSRDPHEIQAACDLILGDPRRRLVHEVFAPWGTDVSDCGCPIELHKTHDTAINAHSTAITRELTADAGQVSPDGDWTRARQNWSKVVGAKALATHLESRVRDLDDRQLDREAVKEIQRELPRALAQPAVDLAVSGPTPRAVRLVSHVGGFPGANSLHRRMLETAAAPVYEDLERRRTEIAQRIGDEPTDPIVDEIESDLLPLLARLDALLPPAQNHRTSALHDQVAILLNNCAVDLMNRGDSGDGRAERWLDRAASLALDPRERDLVRENKEMLDENQRSMQEFRSQVDYLYRMRGKSAAQRLLRQVRSETRSTAIRAEIDRMLAAISAGRSPASNYVPTTTPRRTKPSRPPLTSSRPPHRRRGRRVLAWLIVLALIAFGVWHWWPRNANLYHQKIADNTPAGSCLGKQDDGWTAHPDKLRSSDCDDPHWGEVLAYVPISKVPAPYPGDAQADALANWQCLEAMIQQGLNPAEYTINEVHAPANFWSTSKDRIGYENYAACVLRRQDGAEIPAGQVTRPDAKKVPKPVTMNLFSVDIAGNAPVGACLRDPIRGKLTKPVVVVRCSEWHWAEIRGYPTLYRTGQPWPGDDAVVARAQTVCARTMPAAKGFTAWAGSPDQTWWKDPKQTKYAYCLAHRIDGKPFKGAVK</sequence>
<dbReference type="OrthoDB" id="4222977at2"/>
<feature type="transmembrane region" description="Helical" evidence="2">
    <location>
        <begin position="426"/>
        <end position="444"/>
    </location>
</feature>
<dbReference type="RefSeq" id="WP_134122959.1">
    <property type="nucleotide sequence ID" value="NZ_SODF01000003.1"/>
</dbReference>
<organism evidence="3 4">
    <name type="scientific">Kribbella kalugense</name>
    <dbReference type="NCBI Taxonomy" id="2512221"/>
    <lineage>
        <taxon>Bacteria</taxon>
        <taxon>Bacillati</taxon>
        <taxon>Actinomycetota</taxon>
        <taxon>Actinomycetes</taxon>
        <taxon>Propionibacteriales</taxon>
        <taxon>Kribbellaceae</taxon>
        <taxon>Kribbella</taxon>
    </lineage>
</organism>
<protein>
    <submittedName>
        <fullName evidence="3">Putative regulator of septum formation</fullName>
    </submittedName>
</protein>
<comment type="caution">
    <text evidence="3">The sequence shown here is derived from an EMBL/GenBank/DDBJ whole genome shotgun (WGS) entry which is preliminary data.</text>
</comment>
<evidence type="ECO:0000256" key="2">
    <source>
        <dbReference type="SAM" id="Phobius"/>
    </source>
</evidence>
<keyword evidence="2" id="KW-0812">Transmembrane</keyword>
<reference evidence="3 4" key="1">
    <citation type="submission" date="2019-03" db="EMBL/GenBank/DDBJ databases">
        <title>Genomic Encyclopedia of Type Strains, Phase III (KMG-III): the genomes of soil and plant-associated and newly described type strains.</title>
        <authorList>
            <person name="Whitman W."/>
        </authorList>
    </citation>
    <scope>NUCLEOTIDE SEQUENCE [LARGE SCALE GENOMIC DNA]</scope>
    <source>
        <strain evidence="3 4">VKM Ac-2570</strain>
    </source>
</reference>